<name>A0A7C9VA42_9HYPH</name>
<accession>A0A7C9VA42</accession>
<organism evidence="2 3">
    <name type="scientific">Mesorhizobium zhangyense</name>
    <dbReference type="NCBI Taxonomy" id="1776730"/>
    <lineage>
        <taxon>Bacteria</taxon>
        <taxon>Pseudomonadati</taxon>
        <taxon>Pseudomonadota</taxon>
        <taxon>Alphaproteobacteria</taxon>
        <taxon>Hyphomicrobiales</taxon>
        <taxon>Phyllobacteriaceae</taxon>
        <taxon>Mesorhizobium</taxon>
    </lineage>
</organism>
<feature type="region of interest" description="Disordered" evidence="1">
    <location>
        <begin position="1"/>
        <end position="20"/>
    </location>
</feature>
<dbReference type="RefSeq" id="WP_165114763.1">
    <property type="nucleotide sequence ID" value="NZ_JAAKZG010000002.1"/>
</dbReference>
<sequence length="144" mass="16472">MTAKTIPYQRRSQPRGRPRKANREAVRFIDEWGVEAVRVPLDDEGRCFALADAWDYDRLKEGGVTGAWYGFTNGHQTQEYVRTSINGIPGRKITVARAILGVGRREVVRYNNRDTLDLRRLNLSASRGRAKRNDQQLVEDARNA</sequence>
<evidence type="ECO:0000256" key="1">
    <source>
        <dbReference type="SAM" id="MobiDB-lite"/>
    </source>
</evidence>
<protein>
    <submittedName>
        <fullName evidence="2">Uncharacterized protein</fullName>
    </submittedName>
</protein>
<reference evidence="2 3" key="1">
    <citation type="submission" date="2020-02" db="EMBL/GenBank/DDBJ databases">
        <title>Genome sequence of the type strain CGMCC 1.15528 of Mesorhizobium zhangyense.</title>
        <authorList>
            <person name="Gao J."/>
            <person name="Sun J."/>
        </authorList>
    </citation>
    <scope>NUCLEOTIDE SEQUENCE [LARGE SCALE GENOMIC DNA]</scope>
    <source>
        <strain evidence="2 3">CGMCC 1.15528</strain>
    </source>
</reference>
<proteinExistence type="predicted"/>
<dbReference type="EMBL" id="JAAKZG010000002">
    <property type="protein sequence ID" value="NGN40270.1"/>
    <property type="molecule type" value="Genomic_DNA"/>
</dbReference>
<comment type="caution">
    <text evidence="2">The sequence shown here is derived from an EMBL/GenBank/DDBJ whole genome shotgun (WGS) entry which is preliminary data.</text>
</comment>
<dbReference type="AlphaFoldDB" id="A0A7C9VA42"/>
<keyword evidence="3" id="KW-1185">Reference proteome</keyword>
<evidence type="ECO:0000313" key="3">
    <source>
        <dbReference type="Proteomes" id="UP000481252"/>
    </source>
</evidence>
<dbReference type="Proteomes" id="UP000481252">
    <property type="component" value="Unassembled WGS sequence"/>
</dbReference>
<evidence type="ECO:0000313" key="2">
    <source>
        <dbReference type="EMBL" id="NGN40270.1"/>
    </source>
</evidence>
<gene>
    <name evidence="2" type="ORF">G6N74_04275</name>
</gene>